<feature type="compositionally biased region" description="Basic and acidic residues" evidence="2">
    <location>
        <begin position="232"/>
        <end position="243"/>
    </location>
</feature>
<keyword evidence="1" id="KW-0175">Coiled coil</keyword>
<dbReference type="OrthoDB" id="78858at2759"/>
<dbReference type="AlphaFoldDB" id="A0A0C3BZY5"/>
<feature type="compositionally biased region" description="Gly residues" evidence="2">
    <location>
        <begin position="93"/>
        <end position="107"/>
    </location>
</feature>
<dbReference type="Pfam" id="PF09755">
    <property type="entry name" value="DUF2046"/>
    <property type="match status" value="1"/>
</dbReference>
<reference evidence="3 4" key="1">
    <citation type="submission" date="2014-04" db="EMBL/GenBank/DDBJ databases">
        <authorList>
            <consortium name="DOE Joint Genome Institute"/>
            <person name="Kuo A."/>
            <person name="Gay G."/>
            <person name="Dore J."/>
            <person name="Kohler A."/>
            <person name="Nagy L.G."/>
            <person name="Floudas D."/>
            <person name="Copeland A."/>
            <person name="Barry K.W."/>
            <person name="Cichocki N."/>
            <person name="Veneault-Fourrey C."/>
            <person name="LaButti K."/>
            <person name="Lindquist E.A."/>
            <person name="Lipzen A."/>
            <person name="Lundell T."/>
            <person name="Morin E."/>
            <person name="Murat C."/>
            <person name="Sun H."/>
            <person name="Tunlid A."/>
            <person name="Henrissat B."/>
            <person name="Grigoriev I.V."/>
            <person name="Hibbett D.S."/>
            <person name="Martin F."/>
            <person name="Nordberg H.P."/>
            <person name="Cantor M.N."/>
            <person name="Hua S.X."/>
        </authorList>
    </citation>
    <scope>NUCLEOTIDE SEQUENCE [LARGE SCALE GENOMIC DNA]</scope>
    <source>
        <strain evidence="4">h7</strain>
    </source>
</reference>
<dbReference type="HOGENOM" id="CLU_891540_0_0_1"/>
<dbReference type="Proteomes" id="UP000053424">
    <property type="component" value="Unassembled WGS sequence"/>
</dbReference>
<feature type="compositionally biased region" description="Polar residues" evidence="2">
    <location>
        <begin position="219"/>
        <end position="231"/>
    </location>
</feature>
<feature type="region of interest" description="Disordered" evidence="2">
    <location>
        <begin position="1"/>
        <end position="127"/>
    </location>
</feature>
<keyword evidence="4" id="KW-1185">Reference proteome</keyword>
<evidence type="ECO:0000256" key="2">
    <source>
        <dbReference type="SAM" id="MobiDB-lite"/>
    </source>
</evidence>
<accession>A0A0C3BZY5</accession>
<name>A0A0C3BZY5_HEBCY</name>
<feature type="compositionally biased region" description="Polar residues" evidence="2">
    <location>
        <begin position="14"/>
        <end position="23"/>
    </location>
</feature>
<organism evidence="3 4">
    <name type="scientific">Hebeloma cylindrosporum</name>
    <dbReference type="NCBI Taxonomy" id="76867"/>
    <lineage>
        <taxon>Eukaryota</taxon>
        <taxon>Fungi</taxon>
        <taxon>Dikarya</taxon>
        <taxon>Basidiomycota</taxon>
        <taxon>Agaricomycotina</taxon>
        <taxon>Agaricomycetes</taxon>
        <taxon>Agaricomycetidae</taxon>
        <taxon>Agaricales</taxon>
        <taxon>Agaricineae</taxon>
        <taxon>Hymenogastraceae</taxon>
        <taxon>Hebeloma</taxon>
    </lineage>
</organism>
<protein>
    <submittedName>
        <fullName evidence="3">Uncharacterized protein</fullName>
    </submittedName>
</protein>
<evidence type="ECO:0000256" key="1">
    <source>
        <dbReference type="SAM" id="Coils"/>
    </source>
</evidence>
<evidence type="ECO:0000313" key="3">
    <source>
        <dbReference type="EMBL" id="KIM42160.1"/>
    </source>
</evidence>
<gene>
    <name evidence="3" type="ORF">M413DRAFT_128410</name>
</gene>
<feature type="compositionally biased region" description="Gly residues" evidence="2">
    <location>
        <begin position="29"/>
        <end position="86"/>
    </location>
</feature>
<sequence length="312" mass="33345">MSSSPPIHAHTHHLSFSSSNAGSPTWYGYGNGSGSGPTSGTLSSGGYGYGYGSAGGGSEGRRGSGSGGPGFGFGGGGGSSGHGNGGVWAARYGAGGSGGGGNSGNSGGNRSNSGYDSAAGQRRHEEELINAYEAEEERIINVLSRKLEKLREDKIDLENALEAESENHVNRMTRELSKLRQVNAELEARLAREAAKSSEKGKEREDQESGLHGVKHNNAEGSSTTTVSKNGESSRSRERRDASRNGIVPPDPEPSLLLDALRRENEELRSRLGKVEKDYARVKRLNEVYREELIVRRGRVRFLLYISPALYY</sequence>
<proteinExistence type="predicted"/>
<feature type="coiled-coil region" evidence="1">
    <location>
        <begin position="258"/>
        <end position="292"/>
    </location>
</feature>
<dbReference type="EMBL" id="KN831778">
    <property type="protein sequence ID" value="KIM42160.1"/>
    <property type="molecule type" value="Genomic_DNA"/>
</dbReference>
<evidence type="ECO:0000313" key="4">
    <source>
        <dbReference type="Proteomes" id="UP000053424"/>
    </source>
</evidence>
<dbReference type="STRING" id="686832.A0A0C3BZY5"/>
<feature type="region of interest" description="Disordered" evidence="2">
    <location>
        <begin position="190"/>
        <end position="255"/>
    </location>
</feature>
<dbReference type="InterPro" id="IPR019152">
    <property type="entry name" value="DUF2046"/>
</dbReference>
<reference evidence="4" key="2">
    <citation type="submission" date="2015-01" db="EMBL/GenBank/DDBJ databases">
        <title>Evolutionary Origins and Diversification of the Mycorrhizal Mutualists.</title>
        <authorList>
            <consortium name="DOE Joint Genome Institute"/>
            <consortium name="Mycorrhizal Genomics Consortium"/>
            <person name="Kohler A."/>
            <person name="Kuo A."/>
            <person name="Nagy L.G."/>
            <person name="Floudas D."/>
            <person name="Copeland A."/>
            <person name="Barry K.W."/>
            <person name="Cichocki N."/>
            <person name="Veneault-Fourrey C."/>
            <person name="LaButti K."/>
            <person name="Lindquist E.A."/>
            <person name="Lipzen A."/>
            <person name="Lundell T."/>
            <person name="Morin E."/>
            <person name="Murat C."/>
            <person name="Riley R."/>
            <person name="Ohm R."/>
            <person name="Sun H."/>
            <person name="Tunlid A."/>
            <person name="Henrissat B."/>
            <person name="Grigoriev I.V."/>
            <person name="Hibbett D.S."/>
            <person name="Martin F."/>
        </authorList>
    </citation>
    <scope>NUCLEOTIDE SEQUENCE [LARGE SCALE GENOMIC DNA]</scope>
    <source>
        <strain evidence="4">h7</strain>
    </source>
</reference>
<feature type="compositionally biased region" description="Basic and acidic residues" evidence="2">
    <location>
        <begin position="190"/>
        <end position="209"/>
    </location>
</feature>